<dbReference type="PANTHER" id="PTHR43677">
    <property type="entry name" value="SHORT-CHAIN DEHYDROGENASE/REDUCTASE"/>
    <property type="match status" value="1"/>
</dbReference>
<dbReference type="InterPro" id="IPR013149">
    <property type="entry name" value="ADH-like_C"/>
</dbReference>
<gene>
    <name evidence="3" type="ORF">DIU77_002215</name>
</gene>
<evidence type="ECO:0000259" key="2">
    <source>
        <dbReference type="Pfam" id="PF00107"/>
    </source>
</evidence>
<dbReference type="InterPro" id="IPR011032">
    <property type="entry name" value="GroES-like_sf"/>
</dbReference>
<dbReference type="SUPFAM" id="SSF51735">
    <property type="entry name" value="NAD(P)-binding Rossmann-fold domains"/>
    <property type="match status" value="1"/>
</dbReference>
<evidence type="ECO:0000313" key="4">
    <source>
        <dbReference type="Proteomes" id="UP000249324"/>
    </source>
</evidence>
<organism evidence="3 4">
    <name type="scientific">Thermocrispum agreste</name>
    <dbReference type="NCBI Taxonomy" id="37925"/>
    <lineage>
        <taxon>Bacteria</taxon>
        <taxon>Bacillati</taxon>
        <taxon>Actinomycetota</taxon>
        <taxon>Actinomycetes</taxon>
        <taxon>Pseudonocardiales</taxon>
        <taxon>Pseudonocardiaceae</taxon>
        <taxon>Thermocrispum</taxon>
    </lineage>
</organism>
<name>A0ABD6FDG2_9PSEU</name>
<comment type="caution">
    <text evidence="3">The sequence shown here is derived from an EMBL/GenBank/DDBJ whole genome shotgun (WGS) entry which is preliminary data.</text>
</comment>
<dbReference type="Gene3D" id="3.40.50.720">
    <property type="entry name" value="NAD(P)-binding Rossmann-like Domain"/>
    <property type="match status" value="1"/>
</dbReference>
<dbReference type="PANTHER" id="PTHR43677:SF11">
    <property type="entry name" value="ZINC-CONTAINING ALCOHOL DEHYDROGENASE"/>
    <property type="match status" value="1"/>
</dbReference>
<dbReference type="InterPro" id="IPR036291">
    <property type="entry name" value="NAD(P)-bd_dom_sf"/>
</dbReference>
<sequence>MHAAVLTDLAAPPQYGEHPDPVAEGPGEAVVEVLAAPLHRLTRGHATGSHYAARATLPLVPGVDGVVRDENGRLWYAVLRDRPLGTFAERTVIDRRYTVPLPDDIDPVRIAAAMNPAMASWLALRRRVTFRPGSRVLVLGATGVAGRMAVQIARHLGASYVAAAGRNPSRLAGLTDLGADAAVTYDQIDSVANADVVLDFVWGEPSARAMRSVVMSRALRSTALDWIQIGSVARQTLELDAELLRAARVQLCGSGVGSVALPDILTELPAIADAVHSGAIDVPARPVPLADVAETWDASSDDRVVYVP</sequence>
<dbReference type="Proteomes" id="UP000249324">
    <property type="component" value="Unassembled WGS sequence"/>
</dbReference>
<dbReference type="AlphaFoldDB" id="A0ABD6FDG2"/>
<feature type="region of interest" description="Disordered" evidence="1">
    <location>
        <begin position="1"/>
        <end position="24"/>
    </location>
</feature>
<proteinExistence type="predicted"/>
<reference evidence="3 4" key="1">
    <citation type="journal article" date="2021" name="BMC Genomics">
        <title>Genome-resolved metagenome and metatranscriptome analyses of thermophilic composting reveal key bacterial players and their metabolic interactions.</title>
        <authorList>
            <person name="Braga L.P.P."/>
            <person name="Pereira R.V."/>
            <person name="Martins L.F."/>
            <person name="Moura L.M.S."/>
            <person name="Sanchez F.B."/>
            <person name="Patane J.S.L."/>
            <person name="da Silva A.M."/>
            <person name="Setubal J.C."/>
        </authorList>
    </citation>
    <scope>NUCLEOTIDE SEQUENCE [LARGE SCALE GENOMIC DNA]</scope>
    <source>
        <strain evidence="3">ZC4RG45</strain>
    </source>
</reference>
<dbReference type="Pfam" id="PF00107">
    <property type="entry name" value="ADH_zinc_N"/>
    <property type="match status" value="1"/>
</dbReference>
<dbReference type="SUPFAM" id="SSF50129">
    <property type="entry name" value="GroES-like"/>
    <property type="match status" value="1"/>
</dbReference>
<evidence type="ECO:0000256" key="1">
    <source>
        <dbReference type="SAM" id="MobiDB-lite"/>
    </source>
</evidence>
<dbReference type="InterPro" id="IPR051397">
    <property type="entry name" value="Zn-ADH-like_protein"/>
</dbReference>
<dbReference type="EMBL" id="QGUI02000013">
    <property type="protein sequence ID" value="MFO7191042.1"/>
    <property type="molecule type" value="Genomic_DNA"/>
</dbReference>
<protein>
    <submittedName>
        <fullName evidence="3">Zinc-binding alcohol dehydrogenase family protein</fullName>
    </submittedName>
</protein>
<dbReference type="Gene3D" id="3.90.180.10">
    <property type="entry name" value="Medium-chain alcohol dehydrogenases, catalytic domain"/>
    <property type="match status" value="2"/>
</dbReference>
<feature type="domain" description="Alcohol dehydrogenase-like C-terminal" evidence="2">
    <location>
        <begin position="146"/>
        <end position="204"/>
    </location>
</feature>
<accession>A0ABD6FDG2</accession>
<evidence type="ECO:0000313" key="3">
    <source>
        <dbReference type="EMBL" id="MFO7191042.1"/>
    </source>
</evidence>